<dbReference type="AlphaFoldDB" id="A0A2M6WV93"/>
<sequence length="67" mass="7568">MKRVDLIRYLLKHGCSLVREGAKHSVFFNATTGHTSTVPRHGEINFFLAKKICRDLGIDDIVKRGTV</sequence>
<dbReference type="Gene3D" id="3.30.920.30">
    <property type="entry name" value="Hypothetical protein"/>
    <property type="match status" value="1"/>
</dbReference>
<gene>
    <name evidence="8" type="ORF">COT82_01805</name>
</gene>
<evidence type="ECO:0000256" key="6">
    <source>
        <dbReference type="ARBA" id="ARBA00022884"/>
    </source>
</evidence>
<keyword evidence="4" id="KW-0255">Endonuclease</keyword>
<protein>
    <submittedName>
        <fullName evidence="8">Addiction module toxin, HicA family</fullName>
    </submittedName>
</protein>
<evidence type="ECO:0000256" key="4">
    <source>
        <dbReference type="ARBA" id="ARBA00022759"/>
    </source>
</evidence>
<dbReference type="Pfam" id="PF07927">
    <property type="entry name" value="HicA_toxin"/>
    <property type="match status" value="1"/>
</dbReference>
<keyword evidence="6" id="KW-0694">RNA-binding</keyword>
<proteinExistence type="inferred from homology"/>
<dbReference type="Proteomes" id="UP000230481">
    <property type="component" value="Unassembled WGS sequence"/>
</dbReference>
<organism evidence="8 9">
    <name type="scientific">Candidatus Campbellbacteria bacterium CG10_big_fil_rev_8_21_14_0_10_35_52</name>
    <dbReference type="NCBI Taxonomy" id="1974527"/>
    <lineage>
        <taxon>Bacteria</taxon>
        <taxon>Candidatus Campbelliibacteriota</taxon>
    </lineage>
</organism>
<reference evidence="9" key="1">
    <citation type="submission" date="2017-09" db="EMBL/GenBank/DDBJ databases">
        <title>Depth-based differentiation of microbial function through sediment-hosted aquifers and enrichment of novel symbionts in the deep terrestrial subsurface.</title>
        <authorList>
            <person name="Probst A.J."/>
            <person name="Ladd B."/>
            <person name="Jarett J.K."/>
            <person name="Geller-Mcgrath D.E."/>
            <person name="Sieber C.M.K."/>
            <person name="Emerson J.B."/>
            <person name="Anantharaman K."/>
            <person name="Thomas B.C."/>
            <person name="Malmstrom R."/>
            <person name="Stieglmeier M."/>
            <person name="Klingl A."/>
            <person name="Woyke T."/>
            <person name="Ryan C.M."/>
            <person name="Banfield J.F."/>
        </authorList>
    </citation>
    <scope>NUCLEOTIDE SEQUENCE [LARGE SCALE GENOMIC DNA]</scope>
</reference>
<evidence type="ECO:0000256" key="1">
    <source>
        <dbReference type="ARBA" id="ARBA00006620"/>
    </source>
</evidence>
<accession>A0A2M6WV93</accession>
<keyword evidence="2" id="KW-1277">Toxin-antitoxin system</keyword>
<keyword evidence="5" id="KW-0378">Hydrolase</keyword>
<evidence type="ECO:0000313" key="8">
    <source>
        <dbReference type="EMBL" id="PIT96700.1"/>
    </source>
</evidence>
<comment type="similarity">
    <text evidence="1">Belongs to the HicA mRNA interferase family.</text>
</comment>
<dbReference type="InterPro" id="IPR038570">
    <property type="entry name" value="HicA_sf"/>
</dbReference>
<evidence type="ECO:0000313" key="9">
    <source>
        <dbReference type="Proteomes" id="UP000230481"/>
    </source>
</evidence>
<keyword evidence="3" id="KW-0540">Nuclease</keyword>
<dbReference type="GO" id="GO:0003729">
    <property type="term" value="F:mRNA binding"/>
    <property type="evidence" value="ECO:0007669"/>
    <property type="project" value="InterPro"/>
</dbReference>
<dbReference type="SUPFAM" id="SSF54786">
    <property type="entry name" value="YcfA/nrd intein domain"/>
    <property type="match status" value="1"/>
</dbReference>
<comment type="caution">
    <text evidence="8">The sequence shown here is derived from an EMBL/GenBank/DDBJ whole genome shotgun (WGS) entry which is preliminary data.</text>
</comment>
<dbReference type="GO" id="GO:0004519">
    <property type="term" value="F:endonuclease activity"/>
    <property type="evidence" value="ECO:0007669"/>
    <property type="project" value="UniProtKB-KW"/>
</dbReference>
<evidence type="ECO:0000256" key="2">
    <source>
        <dbReference type="ARBA" id="ARBA00022649"/>
    </source>
</evidence>
<evidence type="ECO:0000256" key="3">
    <source>
        <dbReference type="ARBA" id="ARBA00022722"/>
    </source>
</evidence>
<dbReference type="InterPro" id="IPR012933">
    <property type="entry name" value="HicA_mRNA_interferase"/>
</dbReference>
<evidence type="ECO:0000256" key="7">
    <source>
        <dbReference type="ARBA" id="ARBA00023016"/>
    </source>
</evidence>
<keyword evidence="7" id="KW-0346">Stress response</keyword>
<name>A0A2M6WV93_9BACT</name>
<evidence type="ECO:0000256" key="5">
    <source>
        <dbReference type="ARBA" id="ARBA00022801"/>
    </source>
</evidence>
<dbReference type="EMBL" id="PFAA01000032">
    <property type="protein sequence ID" value="PIT96700.1"/>
    <property type="molecule type" value="Genomic_DNA"/>
</dbReference>
<dbReference type="GO" id="GO:0016787">
    <property type="term" value="F:hydrolase activity"/>
    <property type="evidence" value="ECO:0007669"/>
    <property type="project" value="UniProtKB-KW"/>
</dbReference>